<dbReference type="Proteomes" id="UP000282028">
    <property type="component" value="Unassembled WGS sequence"/>
</dbReference>
<comment type="caution">
    <text evidence="1">The sequence shown here is derived from an EMBL/GenBank/DDBJ whole genome shotgun (WGS) entry which is preliminary data.</text>
</comment>
<name>A0A3M8BGL5_9BACL</name>
<sequence>MEKFFDCQANFQGMEVVTLNVLQGCCRKTFEIKESKRMLMGFKLMYCVVDSDNLKFHYSELQVK</sequence>
<dbReference type="EMBL" id="RHHR01000117">
    <property type="protein sequence ID" value="RNB62571.1"/>
    <property type="molecule type" value="Genomic_DNA"/>
</dbReference>
<evidence type="ECO:0000313" key="2">
    <source>
        <dbReference type="Proteomes" id="UP000282028"/>
    </source>
</evidence>
<protein>
    <submittedName>
        <fullName evidence="1">Uncharacterized protein</fullName>
    </submittedName>
</protein>
<accession>A0A3M8BGL5</accession>
<proteinExistence type="predicted"/>
<gene>
    <name evidence="1" type="ORF">EDM52_24305</name>
</gene>
<organism evidence="1 2">
    <name type="scientific">Brevibacillus invocatus</name>
    <dbReference type="NCBI Taxonomy" id="173959"/>
    <lineage>
        <taxon>Bacteria</taxon>
        <taxon>Bacillati</taxon>
        <taxon>Bacillota</taxon>
        <taxon>Bacilli</taxon>
        <taxon>Bacillales</taxon>
        <taxon>Paenibacillaceae</taxon>
        <taxon>Brevibacillus</taxon>
    </lineage>
</organism>
<dbReference type="AlphaFoldDB" id="A0A3M8BGL5"/>
<reference evidence="1 2" key="1">
    <citation type="submission" date="2018-10" db="EMBL/GenBank/DDBJ databases">
        <title>Phylogenomics of Brevibacillus.</title>
        <authorList>
            <person name="Dunlap C."/>
        </authorList>
    </citation>
    <scope>NUCLEOTIDE SEQUENCE [LARGE SCALE GENOMIC DNA]</scope>
    <source>
        <strain evidence="1 2">JCM 12215</strain>
    </source>
</reference>
<keyword evidence="2" id="KW-1185">Reference proteome</keyword>
<evidence type="ECO:0000313" key="1">
    <source>
        <dbReference type="EMBL" id="RNB62571.1"/>
    </source>
</evidence>